<keyword evidence="1" id="KW-0175">Coiled coil</keyword>
<dbReference type="RefSeq" id="WP_073629914.1">
    <property type="nucleotide sequence ID" value="NZ_FRXO01000005.1"/>
</dbReference>
<evidence type="ECO:0000256" key="2">
    <source>
        <dbReference type="SAM" id="MobiDB-lite"/>
    </source>
</evidence>
<organism evidence="4 5">
    <name type="scientific">Pseudoxanthobacter soli DSM 19599</name>
    <dbReference type="NCBI Taxonomy" id="1123029"/>
    <lineage>
        <taxon>Bacteria</taxon>
        <taxon>Pseudomonadati</taxon>
        <taxon>Pseudomonadota</taxon>
        <taxon>Alphaproteobacteria</taxon>
        <taxon>Hyphomicrobiales</taxon>
        <taxon>Segnochrobactraceae</taxon>
        <taxon>Pseudoxanthobacter</taxon>
    </lineage>
</organism>
<feature type="coiled-coil region" evidence="1">
    <location>
        <begin position="131"/>
        <end position="172"/>
    </location>
</feature>
<feature type="region of interest" description="Disordered" evidence="2">
    <location>
        <begin position="85"/>
        <end position="110"/>
    </location>
</feature>
<feature type="transmembrane region" description="Helical" evidence="3">
    <location>
        <begin position="6"/>
        <end position="27"/>
    </location>
</feature>
<dbReference type="STRING" id="1123029.SAMN02745172_02939"/>
<protein>
    <submittedName>
        <fullName evidence="4">Uncharacterized protein</fullName>
    </submittedName>
</protein>
<dbReference type="AlphaFoldDB" id="A0A1M7ZMZ9"/>
<feature type="coiled-coil region" evidence="1">
    <location>
        <begin position="51"/>
        <end position="85"/>
    </location>
</feature>
<dbReference type="EMBL" id="FRXO01000005">
    <property type="protein sequence ID" value="SHO66284.1"/>
    <property type="molecule type" value="Genomic_DNA"/>
</dbReference>
<evidence type="ECO:0000256" key="3">
    <source>
        <dbReference type="SAM" id="Phobius"/>
    </source>
</evidence>
<name>A0A1M7ZMZ9_9HYPH</name>
<evidence type="ECO:0000256" key="1">
    <source>
        <dbReference type="SAM" id="Coils"/>
    </source>
</evidence>
<reference evidence="4 5" key="1">
    <citation type="submission" date="2016-12" db="EMBL/GenBank/DDBJ databases">
        <authorList>
            <person name="Song W.-J."/>
            <person name="Kurnit D.M."/>
        </authorList>
    </citation>
    <scope>NUCLEOTIDE SEQUENCE [LARGE SCALE GENOMIC DNA]</scope>
    <source>
        <strain evidence="4 5">DSM 19599</strain>
    </source>
</reference>
<proteinExistence type="predicted"/>
<accession>A0A1M7ZMZ9</accession>
<gene>
    <name evidence="4" type="ORF">SAMN02745172_02939</name>
</gene>
<sequence>MSEIDLTQAAIAVGAVLVALIVLATVLRRPRRRRGPVKLAAATRPDRDLLRAEFAIELRRVEVRAERLAEELRVARIEIARLQHQRFTPPGQQPARKEPPQQVPASGRIEPSLYAPPAVQEAPPAVADERVAALQAELEAARQSASTAAAEQRALAERLASVERALTEARETADSRRIDAAAASFRATALNAELDQLKAFAPPAPKPEGNGADAAALPQAAAVADDGQPLAGDPPVPATIEEVEAALLRERLSDLAAEVAAVTATIEGRGGRIDAILADGPPAPGGVSAAATLADKIRRLRERTAT</sequence>
<evidence type="ECO:0000313" key="5">
    <source>
        <dbReference type="Proteomes" id="UP000186406"/>
    </source>
</evidence>
<evidence type="ECO:0000313" key="4">
    <source>
        <dbReference type="EMBL" id="SHO66284.1"/>
    </source>
</evidence>
<dbReference type="Proteomes" id="UP000186406">
    <property type="component" value="Unassembled WGS sequence"/>
</dbReference>
<keyword evidence="3" id="KW-0472">Membrane</keyword>
<keyword evidence="5" id="KW-1185">Reference proteome</keyword>
<keyword evidence="3" id="KW-0812">Transmembrane</keyword>
<keyword evidence="3" id="KW-1133">Transmembrane helix</keyword>